<dbReference type="PANTHER" id="PTHR44468">
    <property type="entry name" value="COXSACKIEVIRUS AND ADENOVIRUS RECEPTOR-RELATED"/>
    <property type="match status" value="1"/>
</dbReference>
<keyword evidence="8" id="KW-0472">Membrane</keyword>
<protein>
    <recommendedName>
        <fullName evidence="10">Ig-like domain-containing protein</fullName>
    </recommendedName>
</protein>
<keyword evidence="9" id="KW-0732">Signal</keyword>
<evidence type="ECO:0000256" key="2">
    <source>
        <dbReference type="ARBA" id="ARBA00004536"/>
    </source>
</evidence>
<evidence type="ECO:0000256" key="9">
    <source>
        <dbReference type="SAM" id="SignalP"/>
    </source>
</evidence>
<comment type="subcellular location">
    <subcellularLocation>
        <location evidence="6">Basolateral cell membrane</location>
        <topology evidence="6">Single-pass type I membrane protein</topology>
    </subcellularLocation>
    <subcellularLocation>
        <location evidence="2">Cell junction</location>
        <location evidence="2">Adherens junction</location>
    </subcellularLocation>
    <subcellularLocation>
        <location evidence="1">Cell junction</location>
        <location evidence="1">Tight junction</location>
    </subcellularLocation>
</comment>
<keyword evidence="5" id="KW-0393">Immunoglobulin domain</keyword>
<dbReference type="InterPro" id="IPR003598">
    <property type="entry name" value="Ig_sub2"/>
</dbReference>
<dbReference type="GO" id="GO:0005912">
    <property type="term" value="C:adherens junction"/>
    <property type="evidence" value="ECO:0007669"/>
    <property type="project" value="UniProtKB-SubCell"/>
</dbReference>
<dbReference type="SMART" id="SM00406">
    <property type="entry name" value="IGv"/>
    <property type="match status" value="1"/>
</dbReference>
<evidence type="ECO:0000256" key="4">
    <source>
        <dbReference type="ARBA" id="ARBA00022949"/>
    </source>
</evidence>
<dbReference type="SMART" id="SM00409">
    <property type="entry name" value="IG"/>
    <property type="match status" value="2"/>
</dbReference>
<dbReference type="EMBL" id="JANPWB010000016">
    <property type="protein sequence ID" value="KAJ1081468.1"/>
    <property type="molecule type" value="Genomic_DNA"/>
</dbReference>
<proteinExistence type="predicted"/>
<evidence type="ECO:0000256" key="7">
    <source>
        <dbReference type="SAM" id="MobiDB-lite"/>
    </source>
</evidence>
<keyword evidence="12" id="KW-1185">Reference proteome</keyword>
<feature type="domain" description="Ig-like" evidence="10">
    <location>
        <begin position="142"/>
        <end position="230"/>
    </location>
</feature>
<evidence type="ECO:0000256" key="6">
    <source>
        <dbReference type="ARBA" id="ARBA00023768"/>
    </source>
</evidence>
<feature type="region of interest" description="Disordered" evidence="7">
    <location>
        <begin position="323"/>
        <end position="347"/>
    </location>
</feature>
<dbReference type="InterPro" id="IPR003599">
    <property type="entry name" value="Ig_sub"/>
</dbReference>
<organism evidence="11 12">
    <name type="scientific">Pleurodeles waltl</name>
    <name type="common">Iberian ribbed newt</name>
    <dbReference type="NCBI Taxonomy" id="8319"/>
    <lineage>
        <taxon>Eukaryota</taxon>
        <taxon>Metazoa</taxon>
        <taxon>Chordata</taxon>
        <taxon>Craniata</taxon>
        <taxon>Vertebrata</taxon>
        <taxon>Euteleostomi</taxon>
        <taxon>Amphibia</taxon>
        <taxon>Batrachia</taxon>
        <taxon>Caudata</taxon>
        <taxon>Salamandroidea</taxon>
        <taxon>Salamandridae</taxon>
        <taxon>Pleurodelinae</taxon>
        <taxon>Pleurodeles</taxon>
    </lineage>
</organism>
<evidence type="ECO:0000256" key="5">
    <source>
        <dbReference type="ARBA" id="ARBA00023319"/>
    </source>
</evidence>
<dbReference type="SUPFAM" id="SSF48726">
    <property type="entry name" value="Immunoglobulin"/>
    <property type="match status" value="2"/>
</dbReference>
<name>A0AAV7KWS6_PLEWA</name>
<dbReference type="InterPro" id="IPR007110">
    <property type="entry name" value="Ig-like_dom"/>
</dbReference>
<sequence>MGDPWLLLLLLFSPVIVTAVTINELSTETLFKVKGDTTTIPCTYVLDTVETGNLDIEWILMNPDNTGLDTVILTYMGNQIISKAPPGLQQRLRFTDANPSQGDASITIAYQEVKDSGTYQCKVKKNPGLASRKVTINVQVKPAQTQCLVEGEQYQGRDVVLKCKPGEGSEPLSFKWEKIAGASPAVPPTLNLGSLNGDLLIRNLSQAIAGTYRCTVVNNVGHDQCTIELTSPQEVNRAGIIAGAVIGALLLLLLLLLLIWCCICCCNRRRYEKEMANDIREDVVAPPSNNNSRASSVRTAMGYRSHNISYSLRRIYDQAPRQEASAPSLAGSKRPPSEDYESDGSELVATVPGPTHLTPYNISRVGGVPVMVPAQAREGFIV</sequence>
<dbReference type="InterPro" id="IPR013151">
    <property type="entry name" value="Immunoglobulin_dom"/>
</dbReference>
<dbReference type="SMART" id="SM00408">
    <property type="entry name" value="IGc2"/>
    <property type="match status" value="1"/>
</dbReference>
<feature type="signal peptide" evidence="9">
    <location>
        <begin position="1"/>
        <end position="19"/>
    </location>
</feature>
<evidence type="ECO:0000256" key="1">
    <source>
        <dbReference type="ARBA" id="ARBA00004435"/>
    </source>
</evidence>
<evidence type="ECO:0000256" key="8">
    <source>
        <dbReference type="SAM" id="Phobius"/>
    </source>
</evidence>
<feature type="domain" description="Ig-like" evidence="10">
    <location>
        <begin position="14"/>
        <end position="137"/>
    </location>
</feature>
<accession>A0AAV7KWS6</accession>
<dbReference type="InterPro" id="IPR013106">
    <property type="entry name" value="Ig_V-set"/>
</dbReference>
<dbReference type="Pfam" id="PF07686">
    <property type="entry name" value="V-set"/>
    <property type="match status" value="1"/>
</dbReference>
<dbReference type="InterPro" id="IPR013783">
    <property type="entry name" value="Ig-like_fold"/>
</dbReference>
<reference evidence="11" key="1">
    <citation type="journal article" date="2022" name="bioRxiv">
        <title>Sequencing and chromosome-scale assembly of the giantPleurodeles waltlgenome.</title>
        <authorList>
            <person name="Brown T."/>
            <person name="Elewa A."/>
            <person name="Iarovenko S."/>
            <person name="Subramanian E."/>
            <person name="Araus A.J."/>
            <person name="Petzold A."/>
            <person name="Susuki M."/>
            <person name="Suzuki K.-i.T."/>
            <person name="Hayashi T."/>
            <person name="Toyoda A."/>
            <person name="Oliveira C."/>
            <person name="Osipova E."/>
            <person name="Leigh N.D."/>
            <person name="Simon A."/>
            <person name="Yun M.H."/>
        </authorList>
    </citation>
    <scope>NUCLEOTIDE SEQUENCE</scope>
    <source>
        <strain evidence="11">20211129_DDA</strain>
        <tissue evidence="11">Liver</tissue>
    </source>
</reference>
<dbReference type="PROSITE" id="PS50835">
    <property type="entry name" value="IG_LIKE"/>
    <property type="match status" value="2"/>
</dbReference>
<dbReference type="GO" id="GO:0016323">
    <property type="term" value="C:basolateral plasma membrane"/>
    <property type="evidence" value="ECO:0007669"/>
    <property type="project" value="UniProtKB-SubCell"/>
</dbReference>
<gene>
    <name evidence="11" type="ORF">NDU88_001650</name>
</gene>
<feature type="transmembrane region" description="Helical" evidence="8">
    <location>
        <begin position="240"/>
        <end position="266"/>
    </location>
</feature>
<dbReference type="AlphaFoldDB" id="A0AAV7KWS6"/>
<evidence type="ECO:0000313" key="11">
    <source>
        <dbReference type="EMBL" id="KAJ1081468.1"/>
    </source>
</evidence>
<keyword evidence="3" id="KW-0796">Tight junction</keyword>
<dbReference type="PANTHER" id="PTHR44468:SF2">
    <property type="entry name" value="V-SET AND IMMUNOGLOBULIN DOMAIN CONTAINING 8B ISOFORM X1"/>
    <property type="match status" value="1"/>
</dbReference>
<keyword evidence="4" id="KW-0965">Cell junction</keyword>
<dbReference type="Pfam" id="PF00047">
    <property type="entry name" value="ig"/>
    <property type="match status" value="1"/>
</dbReference>
<keyword evidence="8" id="KW-0812">Transmembrane</keyword>
<dbReference type="InterPro" id="IPR052307">
    <property type="entry name" value="EJ_Adhesion_Regulator"/>
</dbReference>
<dbReference type="InterPro" id="IPR036179">
    <property type="entry name" value="Ig-like_dom_sf"/>
</dbReference>
<evidence type="ECO:0000313" key="12">
    <source>
        <dbReference type="Proteomes" id="UP001066276"/>
    </source>
</evidence>
<evidence type="ECO:0000259" key="10">
    <source>
        <dbReference type="PROSITE" id="PS50835"/>
    </source>
</evidence>
<dbReference type="GO" id="GO:0005923">
    <property type="term" value="C:bicellular tight junction"/>
    <property type="evidence" value="ECO:0007669"/>
    <property type="project" value="UniProtKB-SubCell"/>
</dbReference>
<comment type="caution">
    <text evidence="11">The sequence shown here is derived from an EMBL/GenBank/DDBJ whole genome shotgun (WGS) entry which is preliminary data.</text>
</comment>
<evidence type="ECO:0000256" key="3">
    <source>
        <dbReference type="ARBA" id="ARBA00022427"/>
    </source>
</evidence>
<dbReference type="Proteomes" id="UP001066276">
    <property type="component" value="Chromosome 12"/>
</dbReference>
<dbReference type="Gene3D" id="2.60.40.10">
    <property type="entry name" value="Immunoglobulins"/>
    <property type="match status" value="2"/>
</dbReference>
<keyword evidence="8" id="KW-1133">Transmembrane helix</keyword>
<feature type="chain" id="PRO_5043698043" description="Ig-like domain-containing protein" evidence="9">
    <location>
        <begin position="20"/>
        <end position="382"/>
    </location>
</feature>